<protein>
    <submittedName>
        <fullName evidence="2">Glyoxalase</fullName>
    </submittedName>
</protein>
<dbReference type="KEGG" id="strg:SRT_04460"/>
<dbReference type="InterPro" id="IPR004360">
    <property type="entry name" value="Glyas_Fos-R_dOase_dom"/>
</dbReference>
<dbReference type="CDD" id="cd07262">
    <property type="entry name" value="VOC_like"/>
    <property type="match status" value="1"/>
</dbReference>
<dbReference type="EMBL" id="AP014612">
    <property type="protein sequence ID" value="BAQ23707.1"/>
    <property type="molecule type" value="Genomic_DNA"/>
</dbReference>
<evidence type="ECO:0000259" key="1">
    <source>
        <dbReference type="PROSITE" id="PS51819"/>
    </source>
</evidence>
<dbReference type="SUPFAM" id="SSF54593">
    <property type="entry name" value="Glyoxalase/Bleomycin resistance protein/Dihydroxybiphenyl dioxygenase"/>
    <property type="match status" value="1"/>
</dbReference>
<dbReference type="PROSITE" id="PS51819">
    <property type="entry name" value="VOC"/>
    <property type="match status" value="1"/>
</dbReference>
<organism evidence="2 3">
    <name type="scientific">Streptococcus troglodytae</name>
    <dbReference type="NCBI Taxonomy" id="1111760"/>
    <lineage>
        <taxon>Bacteria</taxon>
        <taxon>Bacillati</taxon>
        <taxon>Bacillota</taxon>
        <taxon>Bacilli</taxon>
        <taxon>Lactobacillales</taxon>
        <taxon>Streptococcaceae</taxon>
        <taxon>Streptococcus</taxon>
    </lineage>
</organism>
<dbReference type="InterPro" id="IPR029068">
    <property type="entry name" value="Glyas_Bleomycin-R_OHBP_Dase"/>
</dbReference>
<evidence type="ECO:0000313" key="3">
    <source>
        <dbReference type="Proteomes" id="UP000217758"/>
    </source>
</evidence>
<dbReference type="AlphaFoldDB" id="A0A1L7LHP2"/>
<sequence>MIDHFGITVQDLEKSKAFYQATLAPLGYELRIDNSFGASFAEVRSADPAGDFWLGSGEKFPPMHFAFNAQTREEVRAFYQAGLKAGALDNGAPGIRENYHLNYYAAFLIDPDGNNIEAVCHKKE</sequence>
<accession>A0A1L7LHP2</accession>
<dbReference type="RefSeq" id="WP_128832912.1">
    <property type="nucleotide sequence ID" value="NZ_AP014612.1"/>
</dbReference>
<dbReference type="PANTHER" id="PTHR35006:SF2">
    <property type="entry name" value="GLYOXALASE FAMILY PROTEIN (AFU_ORTHOLOGUE AFUA_5G14830)"/>
    <property type="match status" value="1"/>
</dbReference>
<feature type="domain" description="VOC" evidence="1">
    <location>
        <begin position="1"/>
        <end position="121"/>
    </location>
</feature>
<evidence type="ECO:0000313" key="2">
    <source>
        <dbReference type="EMBL" id="BAQ23707.1"/>
    </source>
</evidence>
<proteinExistence type="predicted"/>
<gene>
    <name evidence="2" type="ORF">SRT_04460</name>
</gene>
<dbReference type="Gene3D" id="3.10.180.10">
    <property type="entry name" value="2,3-Dihydroxybiphenyl 1,2-Dioxygenase, domain 1"/>
    <property type="match status" value="1"/>
</dbReference>
<keyword evidence="3" id="KW-1185">Reference proteome</keyword>
<reference evidence="2 3" key="1">
    <citation type="journal article" date="2016" name="Microbiol. Immunol.">
        <title>Complete genome sequence of Streptococcus troglodytae TKU31 isolated from the oral cavity of a chimpanzee (Pan troglodytes).</title>
        <authorList>
            <person name="Okamoto M."/>
            <person name="Naito M."/>
            <person name="Miyanohara M."/>
            <person name="Imai S."/>
            <person name="Nomura Y."/>
            <person name="Saito W."/>
            <person name="Momoi Y."/>
            <person name="Takada K."/>
            <person name="Miyabe-Nishiwaki T."/>
            <person name="Tomonaga M."/>
            <person name="Hanada N."/>
        </authorList>
    </citation>
    <scope>NUCLEOTIDE SEQUENCE [LARGE SCALE GENOMIC DNA]</scope>
    <source>
        <strain evidence="3">TKU 31</strain>
    </source>
</reference>
<dbReference type="Pfam" id="PF00903">
    <property type="entry name" value="Glyoxalase"/>
    <property type="match status" value="1"/>
</dbReference>
<dbReference type="Proteomes" id="UP000217758">
    <property type="component" value="Chromosome"/>
</dbReference>
<dbReference type="PANTHER" id="PTHR35006">
    <property type="entry name" value="GLYOXALASE FAMILY PROTEIN (AFU_ORTHOLOGUE AFUA_5G14830)"/>
    <property type="match status" value="1"/>
</dbReference>
<dbReference type="InterPro" id="IPR037523">
    <property type="entry name" value="VOC_core"/>
</dbReference>
<name>A0A1L7LHP2_9STRE</name>